<comment type="caution">
    <text evidence="2">The sequence shown here is derived from an EMBL/GenBank/DDBJ whole genome shotgun (WGS) entry which is preliminary data.</text>
</comment>
<reference evidence="2" key="1">
    <citation type="submission" date="2023-03" db="EMBL/GenBank/DDBJ databases">
        <title>Comparative genomics of Weissella fermenti BK2, and weissella type species.</title>
        <authorList>
            <person name="Lee J.K."/>
            <person name="Baek J.H."/>
            <person name="Kim J.M."/>
            <person name="Choi D.G."/>
            <person name="Jeon C.O."/>
        </authorList>
    </citation>
    <scope>NUCLEOTIDE SEQUENCE</scope>
    <source>
        <strain evidence="2">BK2</strain>
    </source>
</reference>
<accession>A0ABT6D5N2</accession>
<evidence type="ECO:0000313" key="2">
    <source>
        <dbReference type="EMBL" id="MDF9300834.1"/>
    </source>
</evidence>
<gene>
    <name evidence="2" type="ORF">OIT47_011230</name>
</gene>
<evidence type="ECO:0008006" key="4">
    <source>
        <dbReference type="Google" id="ProtNLM"/>
    </source>
</evidence>
<dbReference type="EMBL" id="JAOZFC020000004">
    <property type="protein sequence ID" value="MDF9300834.1"/>
    <property type="molecule type" value="Genomic_DNA"/>
</dbReference>
<dbReference type="Proteomes" id="UP001146336">
    <property type="component" value="Unassembled WGS sequence"/>
</dbReference>
<protein>
    <recommendedName>
        <fullName evidence="4">Phage tail protein</fullName>
    </recommendedName>
</protein>
<evidence type="ECO:0000313" key="3">
    <source>
        <dbReference type="Proteomes" id="UP001146336"/>
    </source>
</evidence>
<dbReference type="RefSeq" id="WP_199404815.1">
    <property type="nucleotide sequence ID" value="NZ_JAOZFC020000004.1"/>
</dbReference>
<feature type="compositionally biased region" description="Basic and acidic residues" evidence="1">
    <location>
        <begin position="243"/>
        <end position="258"/>
    </location>
</feature>
<feature type="region of interest" description="Disordered" evidence="1">
    <location>
        <begin position="226"/>
        <end position="258"/>
    </location>
</feature>
<keyword evidence="3" id="KW-1185">Reference proteome</keyword>
<evidence type="ECO:0000256" key="1">
    <source>
        <dbReference type="SAM" id="MobiDB-lite"/>
    </source>
</evidence>
<name>A0ABT6D5N2_9LACO</name>
<organism evidence="2 3">
    <name type="scientific">Weissella fermenti</name>
    <dbReference type="NCBI Taxonomy" id="2987699"/>
    <lineage>
        <taxon>Bacteria</taxon>
        <taxon>Bacillati</taxon>
        <taxon>Bacillota</taxon>
        <taxon>Bacilli</taxon>
        <taxon>Lactobacillales</taxon>
        <taxon>Lactobacillaceae</taxon>
        <taxon>Weissella</taxon>
    </lineage>
</organism>
<proteinExistence type="predicted"/>
<sequence length="258" mass="27941">MPMKVLPIILGADFDELQITEVERGFVRVGGGSLGLSTLSVAVSDSFDKNTFKPLTKVRLVDPVIAESNVVASRGANSGILSAKIVLADAPDQTRWNEAEHKKVFVELKTSNRIFEAPDDMYFGKSLAITGVRTDASASVANARTRGANNNQDISGIMDDVTKVTVYDSEKHETYTFTIDGVAAADELMSEFALGDLIDFDRVTVRFFEPEPGQFNHFYTVEGIKPAATNGDGSRNSNGGSGKPEKAKADQQQNNDKK</sequence>